<evidence type="ECO:0000256" key="6">
    <source>
        <dbReference type="SAM" id="Coils"/>
    </source>
</evidence>
<evidence type="ECO:0000256" key="5">
    <source>
        <dbReference type="PIRNR" id="PIRNR026991"/>
    </source>
</evidence>
<protein>
    <recommendedName>
        <fullName evidence="5">Meiotic nuclear division protein 1</fullName>
    </recommendedName>
</protein>
<dbReference type="Proteomes" id="UP001140560">
    <property type="component" value="Unassembled WGS sequence"/>
</dbReference>
<evidence type="ECO:0000256" key="3">
    <source>
        <dbReference type="ARBA" id="ARBA00023054"/>
    </source>
</evidence>
<comment type="function">
    <text evidence="5">Required for proper homologous chromosome pairing and efficient cross-over and intragenic recombination during meiosis.</text>
</comment>
<sequence>MAPKTQPNAQKAATILAWFHKTAQAHNIKDLEKTLPQVSGISGMQVKEYLQSLSDDSKIRVEKIGSGNWYWSFPSDEKRAKETALEKAQEEHCKADNTVMELQAKVDEAGAARGEDEEMLMEIGGDRKTLITKHADLTRELEKLRIELAAYSEQDPVEMEKKALQTQQARINADKFSDQILTMEGWLKEQMGGDREVLMNILKMLYEDEFDDEDQGLREL</sequence>
<evidence type="ECO:0000259" key="7">
    <source>
        <dbReference type="Pfam" id="PF03962"/>
    </source>
</evidence>
<name>A0A9W8Y8V8_9PLEO</name>
<feature type="domain" description="Mnd1 HTH" evidence="7">
    <location>
        <begin position="15"/>
        <end position="74"/>
    </location>
</feature>
<dbReference type="AlphaFoldDB" id="A0A9W8Y8V8"/>
<dbReference type="GO" id="GO:0003690">
    <property type="term" value="F:double-stranded DNA binding"/>
    <property type="evidence" value="ECO:0007669"/>
    <property type="project" value="InterPro"/>
</dbReference>
<dbReference type="Pfam" id="PF03962">
    <property type="entry name" value="Mnd1"/>
    <property type="match status" value="1"/>
</dbReference>
<dbReference type="OrthoDB" id="9978204at2759"/>
<accession>A0A9W8Y8V8</accession>
<dbReference type="InterPro" id="IPR005647">
    <property type="entry name" value="Mnd1"/>
</dbReference>
<keyword evidence="9" id="KW-1185">Reference proteome</keyword>
<feature type="coiled-coil region" evidence="6">
    <location>
        <begin position="127"/>
        <end position="154"/>
    </location>
</feature>
<dbReference type="GO" id="GO:0005634">
    <property type="term" value="C:nucleus"/>
    <property type="evidence" value="ECO:0007669"/>
    <property type="project" value="UniProtKB-SubCell"/>
</dbReference>
<evidence type="ECO:0000256" key="2">
    <source>
        <dbReference type="ARBA" id="ARBA00005981"/>
    </source>
</evidence>
<gene>
    <name evidence="8" type="ORF">N0V83_005056</name>
</gene>
<keyword evidence="4 5" id="KW-0539">Nucleus</keyword>
<evidence type="ECO:0000256" key="4">
    <source>
        <dbReference type="ARBA" id="ARBA00023242"/>
    </source>
</evidence>
<comment type="subcellular location">
    <subcellularLocation>
        <location evidence="1 5">Nucleus</location>
    </subcellularLocation>
</comment>
<dbReference type="PIRSF" id="PIRSF026991">
    <property type="entry name" value="Mnd1"/>
    <property type="match status" value="1"/>
</dbReference>
<reference evidence="8" key="1">
    <citation type="submission" date="2022-10" db="EMBL/GenBank/DDBJ databases">
        <title>Tapping the CABI collections for fungal endophytes: first genome assemblies for Collariella, Neodidymelliopsis, Ascochyta clinopodiicola, Didymella pomorum, Didymosphaeria variabile, Neocosmospora piperis and Neocucurbitaria cava.</title>
        <authorList>
            <person name="Hill R."/>
        </authorList>
    </citation>
    <scope>NUCLEOTIDE SEQUENCE</scope>
    <source>
        <strain evidence="8">IMI 356814</strain>
    </source>
</reference>
<evidence type="ECO:0000313" key="9">
    <source>
        <dbReference type="Proteomes" id="UP001140560"/>
    </source>
</evidence>
<dbReference type="GO" id="GO:0007131">
    <property type="term" value="P:reciprocal meiotic recombination"/>
    <property type="evidence" value="ECO:0007669"/>
    <property type="project" value="InterPro"/>
</dbReference>
<evidence type="ECO:0000256" key="1">
    <source>
        <dbReference type="ARBA" id="ARBA00004123"/>
    </source>
</evidence>
<dbReference type="EMBL" id="JAPEUY010000008">
    <property type="protein sequence ID" value="KAJ4370535.1"/>
    <property type="molecule type" value="Genomic_DNA"/>
</dbReference>
<dbReference type="InterPro" id="IPR040453">
    <property type="entry name" value="Mnd1_HTH"/>
</dbReference>
<organism evidence="8 9">
    <name type="scientific">Neocucurbitaria cava</name>
    <dbReference type="NCBI Taxonomy" id="798079"/>
    <lineage>
        <taxon>Eukaryota</taxon>
        <taxon>Fungi</taxon>
        <taxon>Dikarya</taxon>
        <taxon>Ascomycota</taxon>
        <taxon>Pezizomycotina</taxon>
        <taxon>Dothideomycetes</taxon>
        <taxon>Pleosporomycetidae</taxon>
        <taxon>Pleosporales</taxon>
        <taxon>Pleosporineae</taxon>
        <taxon>Cucurbitariaceae</taxon>
        <taxon>Neocucurbitaria</taxon>
    </lineage>
</organism>
<proteinExistence type="inferred from homology"/>
<evidence type="ECO:0000313" key="8">
    <source>
        <dbReference type="EMBL" id="KAJ4370535.1"/>
    </source>
</evidence>
<keyword evidence="3 6" id="KW-0175">Coiled coil</keyword>
<comment type="similarity">
    <text evidence="2 5">Belongs to the MND1 family.</text>
</comment>
<comment type="caution">
    <text evidence="8">The sequence shown here is derived from an EMBL/GenBank/DDBJ whole genome shotgun (WGS) entry which is preliminary data.</text>
</comment>